<comment type="similarity">
    <text evidence="1">Belongs to the LDH2/MDH2 oxidoreductase family.</text>
</comment>
<dbReference type="InterPro" id="IPR043143">
    <property type="entry name" value="Mal/L-sulf/L-lact_DH-like_NADP"/>
</dbReference>
<dbReference type="RefSeq" id="WP_019958002.1">
    <property type="nucleotide sequence ID" value="NZ_CP091512.1"/>
</dbReference>
<keyword evidence="2" id="KW-0560">Oxidoreductase</keyword>
<gene>
    <name evidence="3" type="ORF">LVJ81_00970</name>
</gene>
<evidence type="ECO:0000256" key="1">
    <source>
        <dbReference type="ARBA" id="ARBA00006056"/>
    </source>
</evidence>
<evidence type="ECO:0000313" key="4">
    <source>
        <dbReference type="Proteomes" id="UP000832034"/>
    </source>
</evidence>
<dbReference type="SUPFAM" id="SSF89733">
    <property type="entry name" value="L-sulfolactate dehydrogenase-like"/>
    <property type="match status" value="1"/>
</dbReference>
<reference evidence="3" key="1">
    <citation type="submission" date="2021-12" db="EMBL/GenBank/DDBJ databases">
        <authorList>
            <person name="Veyrier F.J."/>
        </authorList>
    </citation>
    <scope>NUCLEOTIDE SEQUENCE</scope>
    <source>
        <strain evidence="3">SAG 1488-6</strain>
    </source>
</reference>
<protein>
    <submittedName>
        <fullName evidence="3">Ldh family oxidoreductase</fullName>
    </submittedName>
</protein>
<dbReference type="PANTHER" id="PTHR11091:SF0">
    <property type="entry name" value="MALATE DEHYDROGENASE"/>
    <property type="match status" value="1"/>
</dbReference>
<dbReference type="Pfam" id="PF02615">
    <property type="entry name" value="Ldh_2"/>
    <property type="match status" value="1"/>
</dbReference>
<dbReference type="Proteomes" id="UP000832034">
    <property type="component" value="Chromosome"/>
</dbReference>
<name>A0ABY4EGY0_VITST</name>
<evidence type="ECO:0000256" key="2">
    <source>
        <dbReference type="ARBA" id="ARBA00023002"/>
    </source>
</evidence>
<evidence type="ECO:0000313" key="3">
    <source>
        <dbReference type="EMBL" id="UOO92652.1"/>
    </source>
</evidence>
<keyword evidence="4" id="KW-1185">Reference proteome</keyword>
<dbReference type="InterPro" id="IPR036111">
    <property type="entry name" value="Mal/L-sulfo/L-lacto_DH-like_sf"/>
</dbReference>
<organism evidence="3 4">
    <name type="scientific">Vitreoscilla stercoraria</name>
    <dbReference type="NCBI Taxonomy" id="61"/>
    <lineage>
        <taxon>Bacteria</taxon>
        <taxon>Pseudomonadati</taxon>
        <taxon>Pseudomonadota</taxon>
        <taxon>Betaproteobacteria</taxon>
        <taxon>Neisseriales</taxon>
        <taxon>Neisseriaceae</taxon>
        <taxon>Vitreoscilla</taxon>
    </lineage>
</organism>
<dbReference type="InterPro" id="IPR043144">
    <property type="entry name" value="Mal/L-sulf/L-lact_DH-like_ah"/>
</dbReference>
<dbReference type="PANTHER" id="PTHR11091">
    <property type="entry name" value="OXIDOREDUCTASE-RELATED"/>
    <property type="match status" value="1"/>
</dbReference>
<dbReference type="EMBL" id="CP091512">
    <property type="protein sequence ID" value="UOO92652.1"/>
    <property type="molecule type" value="Genomic_DNA"/>
</dbReference>
<dbReference type="InterPro" id="IPR003767">
    <property type="entry name" value="Malate/L-lactate_DH-like"/>
</dbReference>
<proteinExistence type="inferred from homology"/>
<sequence length="338" mass="36330">MHITPTQLTQLSHDILAAYGFTPEHQKSITHTLVTAQQDQCHSHGVWRLLGLIDTLKHGKISATATPTITQDVGSIVKIDAHMGSATTAFSVGLPRLIEKAQQNGIALLAINHCVHFSALWVEIEQLTQAGLIAINSTPSHAWVAPAGSTKPLLGTNPLGFGFPRINPQEPYVFDFATSATARGEIQLHHRHGTQMPEGLAIDAQGNPTTDPAAAMQGAMLTFGGHKGSAISTMVELLAGIAIGDMTSQESMAFADGTPTLPYGGEIIIAIDPKILLGDDWTAHQQRGEDFLNQFNASGARLPSQRRFKARAQNQQQGYIELDDNLYADLQNLLTLAN</sequence>
<dbReference type="Gene3D" id="1.10.1530.10">
    <property type="match status" value="1"/>
</dbReference>
<reference evidence="3" key="2">
    <citation type="journal article" date="2022" name="Res Sq">
        <title>Evolution of multicellular longitudinally dividing oral cavity symbionts (Neisseriaceae).</title>
        <authorList>
            <person name="Nyongesa S."/>
            <person name="Weber P."/>
            <person name="Bernet E."/>
            <person name="Pullido F."/>
            <person name="Nieckarz M."/>
            <person name="Delaby M."/>
            <person name="Nieves C."/>
            <person name="Viehboeck T."/>
            <person name="Krause N."/>
            <person name="Rivera-Millot A."/>
            <person name="Nakamura A."/>
            <person name="Vischer N."/>
            <person name="VanNieuwenhze M."/>
            <person name="Brun Y."/>
            <person name="Cava F."/>
            <person name="Bulgheresi S."/>
            <person name="Veyrier F."/>
        </authorList>
    </citation>
    <scope>NUCLEOTIDE SEQUENCE</scope>
    <source>
        <strain evidence="3">SAG 1488-6</strain>
    </source>
</reference>
<accession>A0ABY4EGY0</accession>
<dbReference type="Gene3D" id="3.30.1370.60">
    <property type="entry name" value="Hypothetical oxidoreductase yiak, domain 2"/>
    <property type="match status" value="1"/>
</dbReference>